<accession>A0A936F4L6</accession>
<evidence type="ECO:0000313" key="13">
    <source>
        <dbReference type="EMBL" id="MBK8573640.1"/>
    </source>
</evidence>
<evidence type="ECO:0000256" key="3">
    <source>
        <dbReference type="ARBA" id="ARBA00004496"/>
    </source>
</evidence>
<evidence type="ECO:0000256" key="11">
    <source>
        <dbReference type="HAMAP-Rule" id="MF_00004"/>
    </source>
</evidence>
<dbReference type="GO" id="GO:0003999">
    <property type="term" value="F:adenine phosphoribosyltransferase activity"/>
    <property type="evidence" value="ECO:0007669"/>
    <property type="project" value="UniProtKB-UniRule"/>
</dbReference>
<proteinExistence type="inferred from homology"/>
<dbReference type="NCBIfam" id="NF002634">
    <property type="entry name" value="PRK02304.1-3"/>
    <property type="match status" value="1"/>
</dbReference>
<sequence length="174" mass="18425">MPTTTPLSSFVRDVPDFPKAGILFRDITPLLASAEAFGEAVAAMAQPVLALQPTHVLGLESRGFIFGSALAQKLGVGFVPARKPGKLPMATFKEGYGLEYGTDALEIHVDAFKAGDRVLIVDDVMATGGTAAAAQRLIQRTGAQPLALTVFIELTSLPGREKVEGLPVFSVLRY</sequence>
<keyword evidence="9 11" id="KW-0808">Transferase</keyword>
<keyword evidence="10 11" id="KW-0660">Purine salvage</keyword>
<dbReference type="GO" id="GO:0002055">
    <property type="term" value="F:adenine binding"/>
    <property type="evidence" value="ECO:0007669"/>
    <property type="project" value="TreeGrafter"/>
</dbReference>
<dbReference type="PANTHER" id="PTHR32315">
    <property type="entry name" value="ADENINE PHOSPHORIBOSYLTRANSFERASE"/>
    <property type="match status" value="1"/>
</dbReference>
<dbReference type="GO" id="GO:0006166">
    <property type="term" value="P:purine ribonucleoside salvage"/>
    <property type="evidence" value="ECO:0007669"/>
    <property type="project" value="UniProtKB-UniRule"/>
</dbReference>
<evidence type="ECO:0000256" key="1">
    <source>
        <dbReference type="ARBA" id="ARBA00000868"/>
    </source>
</evidence>
<dbReference type="SUPFAM" id="SSF53271">
    <property type="entry name" value="PRTase-like"/>
    <property type="match status" value="1"/>
</dbReference>
<organism evidence="13 14">
    <name type="scientific">Candidatus Geothrix odensensis</name>
    <dbReference type="NCBI Taxonomy" id="2954440"/>
    <lineage>
        <taxon>Bacteria</taxon>
        <taxon>Pseudomonadati</taxon>
        <taxon>Acidobacteriota</taxon>
        <taxon>Holophagae</taxon>
        <taxon>Holophagales</taxon>
        <taxon>Holophagaceae</taxon>
        <taxon>Geothrix</taxon>
    </lineage>
</organism>
<evidence type="ECO:0000256" key="9">
    <source>
        <dbReference type="ARBA" id="ARBA00022679"/>
    </source>
</evidence>
<dbReference type="GO" id="GO:0005737">
    <property type="term" value="C:cytoplasm"/>
    <property type="evidence" value="ECO:0007669"/>
    <property type="project" value="UniProtKB-SubCell"/>
</dbReference>
<name>A0A936F4L6_9BACT</name>
<dbReference type="AlphaFoldDB" id="A0A936F4L6"/>
<gene>
    <name evidence="11" type="primary">apt</name>
    <name evidence="13" type="ORF">IPN91_13660</name>
</gene>
<evidence type="ECO:0000256" key="5">
    <source>
        <dbReference type="ARBA" id="ARBA00008391"/>
    </source>
</evidence>
<dbReference type="InterPro" id="IPR050054">
    <property type="entry name" value="UPRTase/APRTase"/>
</dbReference>
<dbReference type="EC" id="2.4.2.7" evidence="6 11"/>
<dbReference type="InterPro" id="IPR005764">
    <property type="entry name" value="Ade_phspho_trans"/>
</dbReference>
<comment type="subunit">
    <text evidence="11">Homodimer.</text>
</comment>
<dbReference type="NCBIfam" id="NF002636">
    <property type="entry name" value="PRK02304.1-5"/>
    <property type="match status" value="1"/>
</dbReference>
<dbReference type="CDD" id="cd06223">
    <property type="entry name" value="PRTases_typeI"/>
    <property type="match status" value="1"/>
</dbReference>
<dbReference type="NCBIfam" id="TIGR01090">
    <property type="entry name" value="apt"/>
    <property type="match status" value="1"/>
</dbReference>
<dbReference type="InterPro" id="IPR029057">
    <property type="entry name" value="PRTase-like"/>
</dbReference>
<dbReference type="HAMAP" id="MF_00004">
    <property type="entry name" value="Aden_phosphoribosyltr"/>
    <property type="match status" value="1"/>
</dbReference>
<evidence type="ECO:0000256" key="6">
    <source>
        <dbReference type="ARBA" id="ARBA00011893"/>
    </source>
</evidence>
<evidence type="ECO:0000259" key="12">
    <source>
        <dbReference type="Pfam" id="PF00156"/>
    </source>
</evidence>
<dbReference type="InterPro" id="IPR000836">
    <property type="entry name" value="PRTase_dom"/>
</dbReference>
<evidence type="ECO:0000256" key="7">
    <source>
        <dbReference type="ARBA" id="ARBA00022490"/>
    </source>
</evidence>
<comment type="function">
    <text evidence="2 11">Catalyzes a salvage reaction resulting in the formation of AMP, that is energically less costly than de novo synthesis.</text>
</comment>
<dbReference type="GO" id="GO:0006168">
    <property type="term" value="P:adenine salvage"/>
    <property type="evidence" value="ECO:0007669"/>
    <property type="project" value="InterPro"/>
</dbReference>
<comment type="similarity">
    <text evidence="5 11">Belongs to the purine/pyrimidine phosphoribosyltransferase family.</text>
</comment>
<keyword evidence="7 11" id="KW-0963">Cytoplasm</keyword>
<keyword evidence="8 11" id="KW-0328">Glycosyltransferase</keyword>
<dbReference type="Proteomes" id="UP000709959">
    <property type="component" value="Unassembled WGS sequence"/>
</dbReference>
<feature type="domain" description="Phosphoribosyltransferase" evidence="12">
    <location>
        <begin position="35"/>
        <end position="152"/>
    </location>
</feature>
<comment type="catalytic activity">
    <reaction evidence="1 11">
        <text>AMP + diphosphate = 5-phospho-alpha-D-ribose 1-diphosphate + adenine</text>
        <dbReference type="Rhea" id="RHEA:16609"/>
        <dbReference type="ChEBI" id="CHEBI:16708"/>
        <dbReference type="ChEBI" id="CHEBI:33019"/>
        <dbReference type="ChEBI" id="CHEBI:58017"/>
        <dbReference type="ChEBI" id="CHEBI:456215"/>
        <dbReference type="EC" id="2.4.2.7"/>
    </reaction>
</comment>
<dbReference type="Pfam" id="PF00156">
    <property type="entry name" value="Pribosyltran"/>
    <property type="match status" value="1"/>
</dbReference>
<comment type="caution">
    <text evidence="13">The sequence shown here is derived from an EMBL/GenBank/DDBJ whole genome shotgun (WGS) entry which is preliminary data.</text>
</comment>
<dbReference type="GO" id="GO:0044209">
    <property type="term" value="P:AMP salvage"/>
    <property type="evidence" value="ECO:0007669"/>
    <property type="project" value="UniProtKB-UniRule"/>
</dbReference>
<comment type="subcellular location">
    <subcellularLocation>
        <location evidence="3 11">Cytoplasm</location>
    </subcellularLocation>
</comment>
<evidence type="ECO:0000256" key="2">
    <source>
        <dbReference type="ARBA" id="ARBA00003968"/>
    </source>
</evidence>
<dbReference type="GO" id="GO:0016208">
    <property type="term" value="F:AMP binding"/>
    <property type="evidence" value="ECO:0007669"/>
    <property type="project" value="TreeGrafter"/>
</dbReference>
<evidence type="ECO:0000256" key="10">
    <source>
        <dbReference type="ARBA" id="ARBA00022726"/>
    </source>
</evidence>
<comment type="pathway">
    <text evidence="4 11">Purine metabolism; AMP biosynthesis via salvage pathway; AMP from adenine: step 1/1.</text>
</comment>
<evidence type="ECO:0000313" key="14">
    <source>
        <dbReference type="Proteomes" id="UP000709959"/>
    </source>
</evidence>
<dbReference type="PANTHER" id="PTHR32315:SF3">
    <property type="entry name" value="ADENINE PHOSPHORIBOSYLTRANSFERASE"/>
    <property type="match status" value="1"/>
</dbReference>
<reference evidence="13 14" key="1">
    <citation type="submission" date="2020-10" db="EMBL/GenBank/DDBJ databases">
        <title>Connecting structure to function with the recovery of over 1000 high-quality activated sludge metagenome-assembled genomes encoding full-length rRNA genes using long-read sequencing.</title>
        <authorList>
            <person name="Singleton C.M."/>
            <person name="Petriglieri F."/>
            <person name="Kristensen J.M."/>
            <person name="Kirkegaard R.H."/>
            <person name="Michaelsen T.Y."/>
            <person name="Andersen M.H."/>
            <person name="Karst S.M."/>
            <person name="Dueholm M.S."/>
            <person name="Nielsen P.H."/>
            <person name="Albertsen M."/>
        </authorList>
    </citation>
    <scope>NUCLEOTIDE SEQUENCE [LARGE SCALE GENOMIC DNA]</scope>
    <source>
        <strain evidence="13">OdNE_18-Q3-R46-58_MAXAC.008</strain>
    </source>
</reference>
<evidence type="ECO:0000256" key="8">
    <source>
        <dbReference type="ARBA" id="ARBA00022676"/>
    </source>
</evidence>
<dbReference type="Gene3D" id="3.40.50.2020">
    <property type="match status" value="1"/>
</dbReference>
<protein>
    <recommendedName>
        <fullName evidence="6 11">Adenine phosphoribosyltransferase</fullName>
        <shortName evidence="11">APRT</shortName>
        <ecNumber evidence="6 11">2.4.2.7</ecNumber>
    </recommendedName>
</protein>
<evidence type="ECO:0000256" key="4">
    <source>
        <dbReference type="ARBA" id="ARBA00004659"/>
    </source>
</evidence>
<dbReference type="FunFam" id="3.40.50.2020:FF:000021">
    <property type="entry name" value="Adenine phosphoribosyltransferase"/>
    <property type="match status" value="1"/>
</dbReference>
<dbReference type="EMBL" id="JADKCH010000025">
    <property type="protein sequence ID" value="MBK8573640.1"/>
    <property type="molecule type" value="Genomic_DNA"/>
</dbReference>